<reference evidence="2" key="1">
    <citation type="journal article" date="2019" name="Int. J. Syst. Evol. Microbiol.">
        <title>The Global Catalogue of Microorganisms (GCM) 10K type strain sequencing project: providing services to taxonomists for standard genome sequencing and annotation.</title>
        <authorList>
            <consortium name="The Broad Institute Genomics Platform"/>
            <consortium name="The Broad Institute Genome Sequencing Center for Infectious Disease"/>
            <person name="Wu L."/>
            <person name="Ma J."/>
        </authorList>
    </citation>
    <scope>NUCLEOTIDE SEQUENCE [LARGE SCALE GENOMIC DNA]</scope>
    <source>
        <strain evidence="2">NBRC 102122</strain>
    </source>
</reference>
<name>A0ABQ5ZIZ5_9HYPH</name>
<organism evidence="1 2">
    <name type="scientific">Shinella yambaruensis</name>
    <dbReference type="NCBI Taxonomy" id="415996"/>
    <lineage>
        <taxon>Bacteria</taxon>
        <taxon>Pseudomonadati</taxon>
        <taxon>Pseudomonadota</taxon>
        <taxon>Alphaproteobacteria</taxon>
        <taxon>Hyphomicrobiales</taxon>
        <taxon>Rhizobiaceae</taxon>
        <taxon>Shinella</taxon>
    </lineage>
</organism>
<protein>
    <submittedName>
        <fullName evidence="1">Uncharacterized protein</fullName>
    </submittedName>
</protein>
<gene>
    <name evidence="1" type="ORF">GCM10007923_30220</name>
</gene>
<evidence type="ECO:0000313" key="2">
    <source>
        <dbReference type="Proteomes" id="UP001156702"/>
    </source>
</evidence>
<dbReference type="Proteomes" id="UP001156702">
    <property type="component" value="Unassembled WGS sequence"/>
</dbReference>
<sequence length="70" mass="7652">MTNVLSIKTGDILDLINTAQYLNEALHMAASDSGLTQPATNALQALSGEIDNKLRIIEDRLNEVREQIAD</sequence>
<keyword evidence="2" id="KW-1185">Reference proteome</keyword>
<dbReference type="RefSeq" id="WP_244767958.1">
    <property type="nucleotide sequence ID" value="NZ_BSOP01000020.1"/>
</dbReference>
<comment type="caution">
    <text evidence="1">The sequence shown here is derived from an EMBL/GenBank/DDBJ whole genome shotgun (WGS) entry which is preliminary data.</text>
</comment>
<accession>A0ABQ5ZIZ5</accession>
<proteinExistence type="predicted"/>
<dbReference type="EMBL" id="BSOP01000020">
    <property type="protein sequence ID" value="GLR51812.1"/>
    <property type="molecule type" value="Genomic_DNA"/>
</dbReference>
<evidence type="ECO:0000313" key="1">
    <source>
        <dbReference type="EMBL" id="GLR51812.1"/>
    </source>
</evidence>